<dbReference type="RefSeq" id="WP_037904642.1">
    <property type="nucleotide sequence ID" value="NZ_JEMU01000001.1"/>
</dbReference>
<dbReference type="AlphaFoldDB" id="A0A061SVC7"/>
<dbReference type="PANTHER" id="PTHR35848">
    <property type="entry name" value="OXALATE-BINDING PROTEIN"/>
    <property type="match status" value="1"/>
</dbReference>
<dbReference type="GO" id="GO:0046872">
    <property type="term" value="F:metal ion binding"/>
    <property type="evidence" value="ECO:0007669"/>
    <property type="project" value="UniProtKB-KW"/>
</dbReference>
<dbReference type="STRING" id="83219.PM02_02040"/>
<dbReference type="InterPro" id="IPR014710">
    <property type="entry name" value="RmlC-like_jellyroll"/>
</dbReference>
<dbReference type="Gene3D" id="2.60.120.10">
    <property type="entry name" value="Jelly Rolls"/>
    <property type="match status" value="1"/>
</dbReference>
<organism evidence="3 4">
    <name type="scientific">Sulfitobacter mediterraneus</name>
    <dbReference type="NCBI Taxonomy" id="83219"/>
    <lineage>
        <taxon>Bacteria</taxon>
        <taxon>Pseudomonadati</taxon>
        <taxon>Pseudomonadota</taxon>
        <taxon>Alphaproteobacteria</taxon>
        <taxon>Rhodobacterales</taxon>
        <taxon>Roseobacteraceae</taxon>
        <taxon>Sulfitobacter</taxon>
    </lineage>
</organism>
<reference evidence="3 4" key="1">
    <citation type="journal article" date="2014" name="Genome Announc.">
        <title>Draft Genome Sequences of Two Isolates of the Roseobacter Group, Sulfitobacter sp. Strains 3SOLIMAR09 and 1FIGIMAR09, from Harbors of Mallorca Island (Mediterranean Sea).</title>
        <authorList>
            <person name="Mas-Llado M."/>
            <person name="Pina-Villalonga J.M."/>
            <person name="Brunet-Galmes I."/>
            <person name="Nogales B."/>
            <person name="Bosch R."/>
        </authorList>
    </citation>
    <scope>NUCLEOTIDE SEQUENCE [LARGE SCALE GENOMIC DNA]</scope>
    <source>
        <strain evidence="3 4">1FIGIMAR09</strain>
    </source>
</reference>
<gene>
    <name evidence="3" type="ORF">PM02_02040</name>
</gene>
<name>A0A061SVC7_9RHOB</name>
<feature type="domain" description="Cupin type-2" evidence="2">
    <location>
        <begin position="42"/>
        <end position="113"/>
    </location>
</feature>
<dbReference type="InterPro" id="IPR051610">
    <property type="entry name" value="GPI/OXD"/>
</dbReference>
<keyword evidence="4" id="KW-1185">Reference proteome</keyword>
<evidence type="ECO:0000313" key="4">
    <source>
        <dbReference type="Proteomes" id="UP000027337"/>
    </source>
</evidence>
<dbReference type="InterPro" id="IPR013096">
    <property type="entry name" value="Cupin_2"/>
</dbReference>
<dbReference type="EMBL" id="JEMU01000001">
    <property type="protein sequence ID" value="KAJ05007.1"/>
    <property type="molecule type" value="Genomic_DNA"/>
</dbReference>
<dbReference type="Proteomes" id="UP000027337">
    <property type="component" value="Unassembled WGS sequence"/>
</dbReference>
<dbReference type="PANTHER" id="PTHR35848:SF9">
    <property type="entry name" value="SLL1358 PROTEIN"/>
    <property type="match status" value="1"/>
</dbReference>
<evidence type="ECO:0000256" key="1">
    <source>
        <dbReference type="ARBA" id="ARBA00022723"/>
    </source>
</evidence>
<dbReference type="eggNOG" id="COG3837">
    <property type="taxonomic scope" value="Bacteria"/>
</dbReference>
<dbReference type="InterPro" id="IPR011051">
    <property type="entry name" value="RmlC_Cupin_sf"/>
</dbReference>
<dbReference type="Pfam" id="PF07883">
    <property type="entry name" value="Cupin_2"/>
    <property type="match status" value="1"/>
</dbReference>
<accession>A0A061SVC7</accession>
<evidence type="ECO:0000313" key="3">
    <source>
        <dbReference type="EMBL" id="KAJ05007.1"/>
    </source>
</evidence>
<dbReference type="CDD" id="cd02224">
    <property type="entry name" value="cupin_SPO2919-like"/>
    <property type="match status" value="1"/>
</dbReference>
<evidence type="ECO:0000259" key="2">
    <source>
        <dbReference type="Pfam" id="PF07883"/>
    </source>
</evidence>
<sequence>MPIIKKADAKRDSGDGKNNPCGPFEAILFSDSGGLSQFGAFVETLPPGSASSVKHWHAREDEMIYVLDGIATVLEGDEEHQLTPGDAATFKAGTPLGHCVENRSAKPLSYLVIGTRSQGDTVTYPDHDRVLHFARDDSGETVERRYVTAQGAPATSPYVIDDNGT</sequence>
<keyword evidence="1" id="KW-0479">Metal-binding</keyword>
<dbReference type="SUPFAM" id="SSF51182">
    <property type="entry name" value="RmlC-like cupins"/>
    <property type="match status" value="1"/>
</dbReference>
<comment type="caution">
    <text evidence="3">The sequence shown here is derived from an EMBL/GenBank/DDBJ whole genome shotgun (WGS) entry which is preliminary data.</text>
</comment>
<proteinExistence type="predicted"/>
<protein>
    <submittedName>
        <fullName evidence="3">Cupin</fullName>
    </submittedName>
</protein>